<feature type="chain" id="PRO_5034587122" evidence="2">
    <location>
        <begin position="21"/>
        <end position="140"/>
    </location>
</feature>
<accession>A0A8H7HIU9</accession>
<feature type="compositionally biased region" description="Low complexity" evidence="1">
    <location>
        <begin position="116"/>
        <end position="132"/>
    </location>
</feature>
<reference evidence="3" key="1">
    <citation type="submission" date="2020-09" db="EMBL/GenBank/DDBJ databases">
        <title>Comparative genome analyses of four rice-infecting Rhizoctonia solani isolates reveal extensive enrichment of homogalacturonan modification genes.</title>
        <authorList>
            <person name="Lee D.-Y."/>
            <person name="Jeon J."/>
            <person name="Kim K.-T."/>
            <person name="Cheong K."/>
            <person name="Song H."/>
            <person name="Choi G."/>
            <person name="Ko J."/>
            <person name="Opiyo S.O."/>
            <person name="Zuo S."/>
            <person name="Madhav S."/>
            <person name="Lee Y.-H."/>
            <person name="Wang G.-L."/>
        </authorList>
    </citation>
    <scope>NUCLEOTIDE SEQUENCE</scope>
    <source>
        <strain evidence="3">AG1-IA WGL</strain>
    </source>
</reference>
<evidence type="ECO:0000256" key="2">
    <source>
        <dbReference type="SAM" id="SignalP"/>
    </source>
</evidence>
<name>A0A8H7HIU9_9AGAM</name>
<organism evidence="3 4">
    <name type="scientific">Rhizoctonia solani</name>
    <dbReference type="NCBI Taxonomy" id="456999"/>
    <lineage>
        <taxon>Eukaryota</taxon>
        <taxon>Fungi</taxon>
        <taxon>Dikarya</taxon>
        <taxon>Basidiomycota</taxon>
        <taxon>Agaricomycotina</taxon>
        <taxon>Agaricomycetes</taxon>
        <taxon>Cantharellales</taxon>
        <taxon>Ceratobasidiaceae</taxon>
        <taxon>Rhizoctonia</taxon>
    </lineage>
</organism>
<evidence type="ECO:0000313" key="3">
    <source>
        <dbReference type="EMBL" id="KAF8688209.1"/>
    </source>
</evidence>
<dbReference type="EMBL" id="JACYCD010000693">
    <property type="protein sequence ID" value="KAF8688209.1"/>
    <property type="molecule type" value="Genomic_DNA"/>
</dbReference>
<comment type="caution">
    <text evidence="3">The sequence shown here is derived from an EMBL/GenBank/DDBJ whole genome shotgun (WGS) entry which is preliminary data.</text>
</comment>
<feature type="region of interest" description="Disordered" evidence="1">
    <location>
        <begin position="83"/>
        <end position="140"/>
    </location>
</feature>
<feature type="non-terminal residue" evidence="3">
    <location>
        <position position="140"/>
    </location>
</feature>
<evidence type="ECO:0000256" key="1">
    <source>
        <dbReference type="SAM" id="MobiDB-lite"/>
    </source>
</evidence>
<gene>
    <name evidence="3" type="ORF">RHS03_09761</name>
</gene>
<proteinExistence type="predicted"/>
<dbReference type="AlphaFoldDB" id="A0A8H7HIU9"/>
<protein>
    <submittedName>
        <fullName evidence="3">Uncharacterized protein</fullName>
    </submittedName>
</protein>
<dbReference type="Proteomes" id="UP000602905">
    <property type="component" value="Unassembled WGS sequence"/>
</dbReference>
<keyword evidence="2" id="KW-0732">Signal</keyword>
<feature type="compositionally biased region" description="Basic and acidic residues" evidence="1">
    <location>
        <begin position="103"/>
        <end position="115"/>
    </location>
</feature>
<evidence type="ECO:0000313" key="4">
    <source>
        <dbReference type="Proteomes" id="UP000602905"/>
    </source>
</evidence>
<sequence length="140" mass="14727">MRNSFALVTGFVLLMPAIIASPVSFTGGKGPGDGKCVAESQQPCGGSFGFCCGGHECKSGGHGSSRSFNFDYCFKIPAGGVGKPGYPSHPEHPGHPSYPNKPNKPEYPEHPEHPGHPGNPSYPSHPEYPSYPGDSKTSKN</sequence>
<feature type="signal peptide" evidence="2">
    <location>
        <begin position="1"/>
        <end position="20"/>
    </location>
</feature>